<organism evidence="3 4">
    <name type="scientific">Calidifontibacter indicus</name>
    <dbReference type="NCBI Taxonomy" id="419650"/>
    <lineage>
        <taxon>Bacteria</taxon>
        <taxon>Bacillati</taxon>
        <taxon>Actinomycetota</taxon>
        <taxon>Actinomycetes</taxon>
        <taxon>Micrococcales</taxon>
        <taxon>Dermacoccaceae</taxon>
        <taxon>Calidifontibacter</taxon>
    </lineage>
</organism>
<keyword evidence="4" id="KW-1185">Reference proteome</keyword>
<dbReference type="Proteomes" id="UP000256253">
    <property type="component" value="Unassembled WGS sequence"/>
</dbReference>
<feature type="transmembrane region" description="Helical" evidence="2">
    <location>
        <begin position="71"/>
        <end position="91"/>
    </location>
</feature>
<dbReference type="OrthoDB" id="9794165at2"/>
<evidence type="ECO:0000313" key="4">
    <source>
        <dbReference type="Proteomes" id="UP000256253"/>
    </source>
</evidence>
<gene>
    <name evidence="3" type="ORF">DFJ65_3160</name>
</gene>
<sequence>MPDSLAVIFLVCTALHCAMSGVAGYAVAHRRGKHQIASVVVCAVLPWLGVLALIAVTSGRLPTNRSPRNPLRWAGIVALALGGVLVLLSLADDWASAHGTADKYRETLGGGPSDSGAGTAVIAMLGLVLIAFAVAAWRHGGLRFAIPVAWVATCVASVLISAILVTDVLNDLAGGVATFTGGQATASLEVGSGAWCALGGAILSVLGAVALMLSAGAPTSRFSAPAPTAEYGVSRLDSWQPTGGAVPASGAFGQAGTTGIESGGPHAAGSTFSTEDW</sequence>
<feature type="transmembrane region" description="Helical" evidence="2">
    <location>
        <begin position="144"/>
        <end position="165"/>
    </location>
</feature>
<dbReference type="AlphaFoldDB" id="A0A3D9UZM2"/>
<proteinExistence type="predicted"/>
<keyword evidence="2" id="KW-0472">Membrane</keyword>
<keyword evidence="2" id="KW-0812">Transmembrane</keyword>
<keyword evidence="2" id="KW-1133">Transmembrane helix</keyword>
<name>A0A3D9UZM2_9MICO</name>
<dbReference type="RefSeq" id="WP_147301427.1">
    <property type="nucleotide sequence ID" value="NZ_QTUA01000001.1"/>
</dbReference>
<reference evidence="3 4" key="1">
    <citation type="submission" date="2018-08" db="EMBL/GenBank/DDBJ databases">
        <title>Sequencing the genomes of 1000 actinobacteria strains.</title>
        <authorList>
            <person name="Klenk H.-P."/>
        </authorList>
    </citation>
    <scope>NUCLEOTIDE SEQUENCE [LARGE SCALE GENOMIC DNA]</scope>
    <source>
        <strain evidence="3 4">DSM 22967</strain>
    </source>
</reference>
<dbReference type="EMBL" id="QTUA01000001">
    <property type="protein sequence ID" value="REF32065.1"/>
    <property type="molecule type" value="Genomic_DNA"/>
</dbReference>
<feature type="transmembrane region" description="Helical" evidence="2">
    <location>
        <begin position="192"/>
        <end position="213"/>
    </location>
</feature>
<evidence type="ECO:0000256" key="1">
    <source>
        <dbReference type="SAM" id="MobiDB-lite"/>
    </source>
</evidence>
<comment type="caution">
    <text evidence="3">The sequence shown here is derived from an EMBL/GenBank/DDBJ whole genome shotgun (WGS) entry which is preliminary data.</text>
</comment>
<feature type="region of interest" description="Disordered" evidence="1">
    <location>
        <begin position="257"/>
        <end position="277"/>
    </location>
</feature>
<protein>
    <submittedName>
        <fullName evidence="3">Uncharacterized protein</fullName>
    </submittedName>
</protein>
<evidence type="ECO:0000256" key="2">
    <source>
        <dbReference type="SAM" id="Phobius"/>
    </source>
</evidence>
<feature type="transmembrane region" description="Helical" evidence="2">
    <location>
        <begin position="117"/>
        <end position="137"/>
    </location>
</feature>
<evidence type="ECO:0000313" key="3">
    <source>
        <dbReference type="EMBL" id="REF32065.1"/>
    </source>
</evidence>
<accession>A0A3D9UZM2</accession>
<feature type="transmembrane region" description="Helical" evidence="2">
    <location>
        <begin position="36"/>
        <end position="59"/>
    </location>
</feature>